<reference evidence="2" key="1">
    <citation type="submission" date="2021-03" db="EMBL/GenBank/DDBJ databases">
        <authorList>
            <person name="Jaffe A."/>
        </authorList>
    </citation>
    <scope>NUCLEOTIDE SEQUENCE</scope>
    <source>
        <strain evidence="2">RIFCSPHIGHO2_01_FULL_AR10_44_11</strain>
    </source>
</reference>
<dbReference type="AlphaFoldDB" id="A0A8T4L058"/>
<gene>
    <name evidence="2" type="ORF">J4415_01450</name>
</gene>
<dbReference type="InterPro" id="IPR006675">
    <property type="entry name" value="HDIG_dom"/>
</dbReference>
<dbReference type="InterPro" id="IPR006674">
    <property type="entry name" value="HD_domain"/>
</dbReference>
<dbReference type="EMBL" id="JAGVWD010000019">
    <property type="protein sequence ID" value="MBS3057275.1"/>
    <property type="molecule type" value="Genomic_DNA"/>
</dbReference>
<comment type="caution">
    <text evidence="2">The sequence shown here is derived from an EMBL/GenBank/DDBJ whole genome shotgun (WGS) entry which is preliminary data.</text>
</comment>
<dbReference type="CDD" id="cd00077">
    <property type="entry name" value="HDc"/>
    <property type="match status" value="1"/>
</dbReference>
<evidence type="ECO:0000313" key="3">
    <source>
        <dbReference type="Proteomes" id="UP000677687"/>
    </source>
</evidence>
<reference evidence="2" key="2">
    <citation type="submission" date="2021-05" db="EMBL/GenBank/DDBJ databases">
        <title>Protein family content uncovers lineage relationships and bacterial pathway maintenance mechanisms in DPANN archaea.</title>
        <authorList>
            <person name="Castelle C.J."/>
            <person name="Meheust R."/>
            <person name="Jaffe A.L."/>
            <person name="Seitz K."/>
            <person name="Gong X."/>
            <person name="Baker B.J."/>
            <person name="Banfield J.F."/>
        </authorList>
    </citation>
    <scope>NUCLEOTIDE SEQUENCE</scope>
    <source>
        <strain evidence="2">RIFCSPHIGHO2_01_FULL_AR10_44_11</strain>
    </source>
</reference>
<dbReference type="NCBIfam" id="TIGR00277">
    <property type="entry name" value="HDIG"/>
    <property type="match status" value="1"/>
</dbReference>
<feature type="domain" description="HD" evidence="1">
    <location>
        <begin position="23"/>
        <end position="120"/>
    </location>
</feature>
<organism evidence="2 3">
    <name type="scientific">Candidatus Iainarchaeum sp</name>
    <dbReference type="NCBI Taxonomy" id="3101447"/>
    <lineage>
        <taxon>Archaea</taxon>
        <taxon>Candidatus Iainarchaeota</taxon>
        <taxon>Candidatus Iainarchaeia</taxon>
        <taxon>Candidatus Iainarchaeales</taxon>
        <taxon>Candidatus Iainarchaeaceae</taxon>
        <taxon>Candidatus Iainarchaeum</taxon>
    </lineage>
</organism>
<dbReference type="SUPFAM" id="SSF109604">
    <property type="entry name" value="HD-domain/PDEase-like"/>
    <property type="match status" value="1"/>
</dbReference>
<dbReference type="Proteomes" id="UP000677687">
    <property type="component" value="Unassembled WGS sequence"/>
</dbReference>
<evidence type="ECO:0000259" key="1">
    <source>
        <dbReference type="Pfam" id="PF01966"/>
    </source>
</evidence>
<sequence>MKLPTRRECIALLKKHGTPGHIIAHSIVTEKVCVHLGKKLKAQGIKINLQLLSRAGLLHDIAKFKTLHKDVKHGIEGERILNELGFREIARITKNHGLGRIFAEGALQNWEDKIVYYADKRVTHDKIVSLDERFEYLRKRYGCISEDAMRSINAAYPFVKRLEKEIFNKAKCDISLKELM</sequence>
<dbReference type="Gene3D" id="1.10.3210.10">
    <property type="entry name" value="Hypothetical protein af1432"/>
    <property type="match status" value="1"/>
</dbReference>
<name>A0A8T4L058_9ARCH</name>
<dbReference type="Pfam" id="PF01966">
    <property type="entry name" value="HD"/>
    <property type="match status" value="1"/>
</dbReference>
<dbReference type="InterPro" id="IPR003607">
    <property type="entry name" value="HD/PDEase_dom"/>
</dbReference>
<proteinExistence type="predicted"/>
<protein>
    <submittedName>
        <fullName evidence="2">HD domain-containing protein</fullName>
    </submittedName>
</protein>
<evidence type="ECO:0000313" key="2">
    <source>
        <dbReference type="EMBL" id="MBS3057275.1"/>
    </source>
</evidence>
<accession>A0A8T4L058</accession>